<organism evidence="1 2">
    <name type="scientific">Papaver atlanticum</name>
    <dbReference type="NCBI Taxonomy" id="357466"/>
    <lineage>
        <taxon>Eukaryota</taxon>
        <taxon>Viridiplantae</taxon>
        <taxon>Streptophyta</taxon>
        <taxon>Embryophyta</taxon>
        <taxon>Tracheophyta</taxon>
        <taxon>Spermatophyta</taxon>
        <taxon>Magnoliopsida</taxon>
        <taxon>Ranunculales</taxon>
        <taxon>Papaveraceae</taxon>
        <taxon>Papaveroideae</taxon>
        <taxon>Papaver</taxon>
    </lineage>
</organism>
<sequence>MKLKSSSDAVEFDNNINRFDRFGDLRRNGREMSSEDKINREIRNQAVKSRTRSCCCLCVADGRVAVAEMEDVVLSGGGLNCWLSTCGVVNM</sequence>
<reference evidence="1" key="1">
    <citation type="submission" date="2022-04" db="EMBL/GenBank/DDBJ databases">
        <title>A functionally conserved STORR gene fusion in Papaver species that diverged 16.8 million years ago.</title>
        <authorList>
            <person name="Catania T."/>
        </authorList>
    </citation>
    <scope>NUCLEOTIDE SEQUENCE</scope>
    <source>
        <strain evidence="1">S-188037</strain>
    </source>
</reference>
<dbReference type="EMBL" id="JAJJMB010003633">
    <property type="protein sequence ID" value="KAI3946890.1"/>
    <property type="molecule type" value="Genomic_DNA"/>
</dbReference>
<dbReference type="AlphaFoldDB" id="A0AAD4TBJ1"/>
<dbReference type="Proteomes" id="UP001202328">
    <property type="component" value="Unassembled WGS sequence"/>
</dbReference>
<evidence type="ECO:0000313" key="2">
    <source>
        <dbReference type="Proteomes" id="UP001202328"/>
    </source>
</evidence>
<proteinExistence type="predicted"/>
<name>A0AAD4TBJ1_9MAGN</name>
<comment type="caution">
    <text evidence="1">The sequence shown here is derived from an EMBL/GenBank/DDBJ whole genome shotgun (WGS) entry which is preliminary data.</text>
</comment>
<evidence type="ECO:0000313" key="1">
    <source>
        <dbReference type="EMBL" id="KAI3946890.1"/>
    </source>
</evidence>
<keyword evidence="2" id="KW-1185">Reference proteome</keyword>
<protein>
    <submittedName>
        <fullName evidence="1">Uncharacterized protein</fullName>
    </submittedName>
</protein>
<gene>
    <name evidence="1" type="ORF">MKW98_003453</name>
</gene>
<accession>A0AAD4TBJ1</accession>